<accession>A0A940RTR8</accession>
<gene>
    <name evidence="2" type="ORF">JFN87_06640</name>
</gene>
<comment type="caution">
    <text evidence="2">The sequence shown here is derived from an EMBL/GenBank/DDBJ whole genome shotgun (WGS) entry which is preliminary data.</text>
</comment>
<feature type="compositionally biased region" description="Low complexity" evidence="1">
    <location>
        <begin position="159"/>
        <end position="184"/>
    </location>
</feature>
<reference evidence="2" key="1">
    <citation type="submission" date="2021-03" db="EMBL/GenBank/DDBJ databases">
        <title>Whole genome sequence of Streptomyces bomunensis MMS17-BM035.</title>
        <authorList>
            <person name="Lee J.H."/>
        </authorList>
    </citation>
    <scope>NUCLEOTIDE SEQUENCE</scope>
    <source>
        <strain evidence="2">MMS17-BM035</strain>
    </source>
</reference>
<evidence type="ECO:0000313" key="3">
    <source>
        <dbReference type="Proteomes" id="UP000670475"/>
    </source>
</evidence>
<dbReference type="RefSeq" id="WP_209338954.1">
    <property type="nucleotide sequence ID" value="NZ_JAGIQL010000016.1"/>
</dbReference>
<dbReference type="EMBL" id="JAGIQL010000016">
    <property type="protein sequence ID" value="MBP0457177.1"/>
    <property type="molecule type" value="Genomic_DNA"/>
</dbReference>
<feature type="compositionally biased region" description="Gly residues" evidence="1">
    <location>
        <begin position="185"/>
        <end position="196"/>
    </location>
</feature>
<name>A0A940RTR8_9ACTN</name>
<protein>
    <recommendedName>
        <fullName evidence="4">SIS domain-containing protein</fullName>
    </recommendedName>
</protein>
<keyword evidence="3" id="KW-1185">Reference proteome</keyword>
<organism evidence="2 3">
    <name type="scientific">Streptomyces montanisoli</name>
    <dbReference type="NCBI Taxonomy" id="2798581"/>
    <lineage>
        <taxon>Bacteria</taxon>
        <taxon>Bacillati</taxon>
        <taxon>Actinomycetota</taxon>
        <taxon>Actinomycetes</taxon>
        <taxon>Kitasatosporales</taxon>
        <taxon>Streptomycetaceae</taxon>
        <taxon>Streptomyces</taxon>
    </lineage>
</organism>
<dbReference type="AlphaFoldDB" id="A0A940RTR8"/>
<feature type="region of interest" description="Disordered" evidence="1">
    <location>
        <begin position="152"/>
        <end position="197"/>
    </location>
</feature>
<proteinExistence type="predicted"/>
<sequence length="251" mass="25635">MDAVRVALLREVLAGTRWPSEARGFAGALRSCVVPQGGGLLLVGTRAYEPWHLAAHLVDEAAWSGQSELAPTLVRHEVPYGAPAHLTVGLGRLEGAGRGETLLVVAPGAADDGLLERVHGARRAGATVFSLDGGDPEMHALAHEVLTVACTAGPPRLPAQPRAAAGPGRPADPPAGTGEASGTEASGGAGERGGAGAPVDVGFDVDFDTVQHLVSAAAGESALPAARGRRRFRDRLSLLADHLTAPPPARW</sequence>
<evidence type="ECO:0000256" key="1">
    <source>
        <dbReference type="SAM" id="MobiDB-lite"/>
    </source>
</evidence>
<dbReference type="Proteomes" id="UP000670475">
    <property type="component" value="Unassembled WGS sequence"/>
</dbReference>
<evidence type="ECO:0000313" key="2">
    <source>
        <dbReference type="EMBL" id="MBP0457177.1"/>
    </source>
</evidence>
<evidence type="ECO:0008006" key="4">
    <source>
        <dbReference type="Google" id="ProtNLM"/>
    </source>
</evidence>